<dbReference type="InterPro" id="IPR029058">
    <property type="entry name" value="AB_hydrolase_fold"/>
</dbReference>
<dbReference type="InterPro" id="IPR018712">
    <property type="entry name" value="Tle1-like_cat"/>
</dbReference>
<dbReference type="AlphaFoldDB" id="U9SR89"/>
<dbReference type="eggNOG" id="ENOG502RJ8A">
    <property type="taxonomic scope" value="Eukaryota"/>
</dbReference>
<protein>
    <recommendedName>
        <fullName evidence="1">T6SS Phospholipase effector Tle1-like catalytic domain-containing protein</fullName>
    </recommendedName>
</protein>
<dbReference type="PANTHER" id="PTHR33840">
    <property type="match status" value="1"/>
</dbReference>
<reference evidence="2" key="1">
    <citation type="submission" date="2013-07" db="EMBL/GenBank/DDBJ databases">
        <title>The genome of an arbuscular mycorrhizal fungus provides insights into the evolution of the oldest plant symbiosis.</title>
        <authorList>
            <consortium name="DOE Joint Genome Institute"/>
            <person name="Tisserant E."/>
            <person name="Malbreil M."/>
            <person name="Kuo A."/>
            <person name="Kohler A."/>
            <person name="Symeonidi A."/>
            <person name="Balestrini R."/>
            <person name="Charron P."/>
            <person name="Duensing N."/>
            <person name="Frei-dit-Frey N."/>
            <person name="Gianinazzi-Pearson V."/>
            <person name="Gilbert B."/>
            <person name="Handa Y."/>
            <person name="Hijri M."/>
            <person name="Kaul R."/>
            <person name="Kawaguchi M."/>
            <person name="Krajinski F."/>
            <person name="Lammers P."/>
            <person name="Lapierre D."/>
            <person name="Masclaux F.G."/>
            <person name="Murat C."/>
            <person name="Morin E."/>
            <person name="Ndikumana S."/>
            <person name="Pagni M."/>
            <person name="Petitpierre D."/>
            <person name="Requena N."/>
            <person name="Rosikiewicz P."/>
            <person name="Riley R."/>
            <person name="Saito K."/>
            <person name="San Clemente H."/>
            <person name="Shapiro H."/>
            <person name="van Tuinen D."/>
            <person name="Becard G."/>
            <person name="Bonfante P."/>
            <person name="Paszkowski U."/>
            <person name="Shachar-Hill Y."/>
            <person name="Young J.P."/>
            <person name="Sanders I.R."/>
            <person name="Henrissat B."/>
            <person name="Rensing S.A."/>
            <person name="Grigoriev I.V."/>
            <person name="Corradi N."/>
            <person name="Roux C."/>
            <person name="Martin F."/>
        </authorList>
    </citation>
    <scope>NUCLEOTIDE SEQUENCE</scope>
    <source>
        <strain evidence="2">DAOM 197198</strain>
    </source>
</reference>
<dbReference type="EMBL" id="KI300381">
    <property type="protein sequence ID" value="ERZ96522.1"/>
    <property type="molecule type" value="Genomic_DNA"/>
</dbReference>
<proteinExistence type="predicted"/>
<feature type="domain" description="T6SS Phospholipase effector Tle1-like catalytic" evidence="1">
    <location>
        <begin position="15"/>
        <end position="275"/>
    </location>
</feature>
<name>U9SR89_RHIID</name>
<organism evidence="2">
    <name type="scientific">Rhizophagus irregularis (strain DAOM 181602 / DAOM 197198 / MUCL 43194)</name>
    <name type="common">Arbuscular mycorrhizal fungus</name>
    <name type="synonym">Glomus intraradices</name>
    <dbReference type="NCBI Taxonomy" id="747089"/>
    <lineage>
        <taxon>Eukaryota</taxon>
        <taxon>Fungi</taxon>
        <taxon>Fungi incertae sedis</taxon>
        <taxon>Mucoromycota</taxon>
        <taxon>Glomeromycotina</taxon>
        <taxon>Glomeromycetes</taxon>
        <taxon>Glomerales</taxon>
        <taxon>Glomeraceae</taxon>
        <taxon>Rhizophagus</taxon>
    </lineage>
</organism>
<dbReference type="Pfam" id="PF09994">
    <property type="entry name" value="T6SS_Tle1-like_cat"/>
    <property type="match status" value="1"/>
</dbReference>
<sequence length="403" mass="46294">MIYYYTKKNFVKMSKNIVVLCDGTWNSTDSRTNIYVLYRELIEKDYKQHVKYLDGIGVGETALGFVIDGAIALSLDTKIKEGYKYIVEHYNPGDDIWLFGFSRGAYTARCIAGMIRNCGLIKVDEAEQVDKRVDLAYDIYRNRDTIYHPEGSGTDDFKKAFSYPDSEKPVIKFLGLWDTVGAYGLPGYVIGEGFKYLEFYDLVVPNVVNFACQALAIHERTSFFEPCHIYPNNSGTVTVKETWFPGVHNEIGGGTFLSLGGNERIPKATMLWMIEHIVQIGGLLMRNDLDGYRTQFSPDSGPSWNLKNLIFDNGNTLIPMLMLKDRSIPLELDSSKKFLRKDLLYRDSDWLLPFGTRSHLNTYYPSNTYEELRNYMETKGIMLYNNTKYNKDVGEHIFERARL</sequence>
<evidence type="ECO:0000259" key="1">
    <source>
        <dbReference type="Pfam" id="PF09994"/>
    </source>
</evidence>
<gene>
    <name evidence="2" type="ORF">GLOINDRAFT_301308</name>
</gene>
<dbReference type="SUPFAM" id="SSF53474">
    <property type="entry name" value="alpha/beta-Hydrolases"/>
    <property type="match status" value="1"/>
</dbReference>
<evidence type="ECO:0000313" key="2">
    <source>
        <dbReference type="EMBL" id="ERZ96522.1"/>
    </source>
</evidence>
<accession>U9SR89</accession>
<dbReference type="VEuPathDB" id="FungiDB:RhiirFUN_024469"/>
<dbReference type="PANTHER" id="PTHR33840:SF1">
    <property type="entry name" value="TLE1 PHOSPHOLIPASE DOMAIN-CONTAINING PROTEIN"/>
    <property type="match status" value="1"/>
</dbReference>
<dbReference type="STRING" id="747089.U9SR89"/>
<dbReference type="HOGENOM" id="CLU_060162_0_0_1"/>